<sequence length="30" mass="3338">KEIDYTAIKKSNGVLFDVKGILTETIDGRL</sequence>
<gene>
    <name evidence="2" type="ORF">CLV55_11181</name>
    <name evidence="1" type="ORF">CLV55_1161</name>
</gene>
<dbReference type="EMBL" id="QLSZ01000011">
    <property type="protein sequence ID" value="RAR70256.1"/>
    <property type="molecule type" value="Genomic_DNA"/>
</dbReference>
<name>A0A328YFU6_9FLAO</name>
<organism evidence="1 3">
    <name type="scientific">Flavobacterium aciduliphilum</name>
    <dbReference type="NCBI Taxonomy" id="1101402"/>
    <lineage>
        <taxon>Bacteria</taxon>
        <taxon>Pseudomonadati</taxon>
        <taxon>Bacteroidota</taxon>
        <taxon>Flavobacteriia</taxon>
        <taxon>Flavobacteriales</taxon>
        <taxon>Flavobacteriaceae</taxon>
        <taxon>Flavobacterium</taxon>
    </lineage>
</organism>
<dbReference type="EMBL" id="QLSZ01000016">
    <property type="protein sequence ID" value="RAR69280.1"/>
    <property type="molecule type" value="Genomic_DNA"/>
</dbReference>
<evidence type="ECO:0000313" key="3">
    <source>
        <dbReference type="Proteomes" id="UP000248840"/>
    </source>
</evidence>
<proteinExistence type="predicted"/>
<protein>
    <submittedName>
        <fullName evidence="1">Uncharacterized protein</fullName>
    </submittedName>
</protein>
<dbReference type="Proteomes" id="UP000248840">
    <property type="component" value="Unassembled WGS sequence"/>
</dbReference>
<keyword evidence="3" id="KW-1185">Reference proteome</keyword>
<evidence type="ECO:0000313" key="1">
    <source>
        <dbReference type="EMBL" id="RAR69280.1"/>
    </source>
</evidence>
<reference evidence="1 3" key="1">
    <citation type="submission" date="2018-06" db="EMBL/GenBank/DDBJ databases">
        <title>Genomic Encyclopedia of Archaeal and Bacterial Type Strains, Phase II (KMG-II): from individual species to whole genera.</title>
        <authorList>
            <person name="Goeker M."/>
        </authorList>
    </citation>
    <scope>NUCLEOTIDE SEQUENCE [LARGE SCALE GENOMIC DNA]</scope>
    <source>
        <strain evidence="1 3">DSM 25663</strain>
    </source>
</reference>
<accession>A0A328YFU6</accession>
<evidence type="ECO:0000313" key="2">
    <source>
        <dbReference type="EMBL" id="RAR70256.1"/>
    </source>
</evidence>
<dbReference type="AlphaFoldDB" id="A0A328YFU6"/>
<comment type="caution">
    <text evidence="1">The sequence shown here is derived from an EMBL/GenBank/DDBJ whole genome shotgun (WGS) entry which is preliminary data.</text>
</comment>
<feature type="non-terminal residue" evidence="1">
    <location>
        <position position="1"/>
    </location>
</feature>